<evidence type="ECO:0000256" key="9">
    <source>
        <dbReference type="SAM" id="Phobius"/>
    </source>
</evidence>
<keyword evidence="7 9" id="KW-0472">Membrane</keyword>
<evidence type="ECO:0000259" key="10">
    <source>
        <dbReference type="Pfam" id="PF00482"/>
    </source>
</evidence>
<protein>
    <submittedName>
        <fullName evidence="11">Type IV pilus assembly protein PilC</fullName>
    </submittedName>
</protein>
<keyword evidence="3" id="KW-1003">Cell membrane</keyword>
<evidence type="ECO:0000256" key="4">
    <source>
        <dbReference type="ARBA" id="ARBA00022519"/>
    </source>
</evidence>
<sequence length="415" mass="46034">MSPEFNYRVRDRSGNTEEGTVRASSRSEAARTLREDGYFVASLEEMEQEDEGEGGGFLDREIDLSFLAFWRGGLDTEGLAKFSEQFSVLISAGIPIVDALDIVREQTEADHFEQVLEEIISDIEGGEGFSSALQQHPDYFPSFFCQLIRAGETGGILDEVLVELAQHYRRQHEIKEDIKSALYYPVAIIAIAVAAIIFLLTFVVPEIMEIFDALDVVLPLPTLILIGMSNFMQAFWWLLLLAIVILFMAGLSFYRTRRGKLIFDTIILKIPLVGSLVLKISIARFSRTLALLLDSGVNLLSALPVVEEIVANRVIEKSLIEARGRLRGGVNISQPMRESGLFPPMVVQMIEVGEETGSLADMLNKVSGYYEMEVQKTIQGSISLIEPALIVFLAVVVGFIALSVVLPLFDLYAAL</sequence>
<dbReference type="PANTHER" id="PTHR30012">
    <property type="entry name" value="GENERAL SECRETION PATHWAY PROTEIN"/>
    <property type="match status" value="1"/>
</dbReference>
<dbReference type="FunFam" id="1.20.81.30:FF:000001">
    <property type="entry name" value="Type II secretion system protein F"/>
    <property type="match status" value="2"/>
</dbReference>
<keyword evidence="5 9" id="KW-0812">Transmembrane</keyword>
<organism evidence="11 12">
    <name type="scientific">Halarsenatibacter silvermanii</name>
    <dbReference type="NCBI Taxonomy" id="321763"/>
    <lineage>
        <taxon>Bacteria</taxon>
        <taxon>Bacillati</taxon>
        <taxon>Bacillota</taxon>
        <taxon>Clostridia</taxon>
        <taxon>Halanaerobiales</taxon>
        <taxon>Halarsenatibacteraceae</taxon>
        <taxon>Halarsenatibacter</taxon>
    </lineage>
</organism>
<keyword evidence="12" id="KW-1185">Reference proteome</keyword>
<keyword evidence="4" id="KW-0997">Cell inner membrane</keyword>
<evidence type="ECO:0000256" key="8">
    <source>
        <dbReference type="SAM" id="MobiDB-lite"/>
    </source>
</evidence>
<dbReference type="OrthoDB" id="9805682at2"/>
<dbReference type="AlphaFoldDB" id="A0A1G9LAE0"/>
<evidence type="ECO:0000313" key="12">
    <source>
        <dbReference type="Proteomes" id="UP000199476"/>
    </source>
</evidence>
<dbReference type="GO" id="GO:0005886">
    <property type="term" value="C:plasma membrane"/>
    <property type="evidence" value="ECO:0007669"/>
    <property type="project" value="UniProtKB-SubCell"/>
</dbReference>
<dbReference type="RefSeq" id="WP_089759034.1">
    <property type="nucleotide sequence ID" value="NZ_FNGO01000006.1"/>
</dbReference>
<proteinExistence type="inferred from homology"/>
<reference evidence="11 12" key="1">
    <citation type="submission" date="2016-10" db="EMBL/GenBank/DDBJ databases">
        <authorList>
            <person name="de Groot N.N."/>
        </authorList>
    </citation>
    <scope>NUCLEOTIDE SEQUENCE [LARGE SCALE GENOMIC DNA]</scope>
    <source>
        <strain evidence="11 12">SLAS-1</strain>
    </source>
</reference>
<feature type="transmembrane region" description="Helical" evidence="9">
    <location>
        <begin position="388"/>
        <end position="409"/>
    </location>
</feature>
<accession>A0A1G9LAE0</accession>
<feature type="domain" description="Type II secretion system protein GspF" evidence="10">
    <location>
        <begin position="82"/>
        <end position="205"/>
    </location>
</feature>
<dbReference type="Pfam" id="PF00482">
    <property type="entry name" value="T2SSF"/>
    <property type="match status" value="2"/>
</dbReference>
<dbReference type="PRINTS" id="PR00812">
    <property type="entry name" value="BCTERIALGSPF"/>
</dbReference>
<evidence type="ECO:0000256" key="1">
    <source>
        <dbReference type="ARBA" id="ARBA00004429"/>
    </source>
</evidence>
<evidence type="ECO:0000256" key="2">
    <source>
        <dbReference type="ARBA" id="ARBA00005745"/>
    </source>
</evidence>
<dbReference type="Gene3D" id="1.20.81.30">
    <property type="entry name" value="Type II secretion system (T2SS), domain F"/>
    <property type="match status" value="2"/>
</dbReference>
<comment type="subcellular location">
    <subcellularLocation>
        <location evidence="1">Cell inner membrane</location>
        <topology evidence="1">Multi-pass membrane protein</topology>
    </subcellularLocation>
</comment>
<dbReference type="STRING" id="321763.SAMN04488692_1066"/>
<evidence type="ECO:0000256" key="7">
    <source>
        <dbReference type="ARBA" id="ARBA00023136"/>
    </source>
</evidence>
<gene>
    <name evidence="11" type="ORF">SAMN04488692_1066</name>
</gene>
<comment type="similarity">
    <text evidence="2">Belongs to the GSP F family.</text>
</comment>
<evidence type="ECO:0000313" key="11">
    <source>
        <dbReference type="EMBL" id="SDL58776.1"/>
    </source>
</evidence>
<dbReference type="PANTHER" id="PTHR30012:SF0">
    <property type="entry name" value="TYPE II SECRETION SYSTEM PROTEIN F-RELATED"/>
    <property type="match status" value="1"/>
</dbReference>
<evidence type="ECO:0000256" key="5">
    <source>
        <dbReference type="ARBA" id="ARBA00022692"/>
    </source>
</evidence>
<keyword evidence="6 9" id="KW-1133">Transmembrane helix</keyword>
<dbReference type="InterPro" id="IPR018076">
    <property type="entry name" value="T2SS_GspF_dom"/>
</dbReference>
<feature type="compositionally biased region" description="Polar residues" evidence="8">
    <location>
        <begin position="16"/>
        <end position="27"/>
    </location>
</feature>
<dbReference type="InterPro" id="IPR003004">
    <property type="entry name" value="GspF/PilC"/>
</dbReference>
<dbReference type="InterPro" id="IPR042094">
    <property type="entry name" value="T2SS_GspF_sf"/>
</dbReference>
<feature type="region of interest" description="Disordered" evidence="8">
    <location>
        <begin position="1"/>
        <end position="29"/>
    </location>
</feature>
<evidence type="ECO:0000256" key="3">
    <source>
        <dbReference type="ARBA" id="ARBA00022475"/>
    </source>
</evidence>
<name>A0A1G9LAE0_9FIRM</name>
<feature type="transmembrane region" description="Helical" evidence="9">
    <location>
        <begin position="234"/>
        <end position="254"/>
    </location>
</feature>
<dbReference type="EMBL" id="FNGO01000006">
    <property type="protein sequence ID" value="SDL58776.1"/>
    <property type="molecule type" value="Genomic_DNA"/>
</dbReference>
<evidence type="ECO:0000256" key="6">
    <source>
        <dbReference type="ARBA" id="ARBA00022989"/>
    </source>
</evidence>
<dbReference type="Proteomes" id="UP000199476">
    <property type="component" value="Unassembled WGS sequence"/>
</dbReference>
<feature type="domain" description="Type II secretion system protein GspF" evidence="10">
    <location>
        <begin position="285"/>
        <end position="407"/>
    </location>
</feature>
<feature type="transmembrane region" description="Helical" evidence="9">
    <location>
        <begin position="182"/>
        <end position="203"/>
    </location>
</feature>